<comment type="caution">
    <text evidence="1">The sequence shown here is derived from an EMBL/GenBank/DDBJ whole genome shotgun (WGS) entry which is preliminary data.</text>
</comment>
<organism evidence="1 2">
    <name type="scientific">Lusitaniella coriacea LEGE 07157</name>
    <dbReference type="NCBI Taxonomy" id="945747"/>
    <lineage>
        <taxon>Bacteria</taxon>
        <taxon>Bacillati</taxon>
        <taxon>Cyanobacteriota</taxon>
        <taxon>Cyanophyceae</taxon>
        <taxon>Spirulinales</taxon>
        <taxon>Lusitaniellaceae</taxon>
        <taxon>Lusitaniella</taxon>
    </lineage>
</organism>
<dbReference type="Proteomes" id="UP000654482">
    <property type="component" value="Unassembled WGS sequence"/>
</dbReference>
<protein>
    <submittedName>
        <fullName evidence="1">Uncharacterized protein</fullName>
    </submittedName>
</protein>
<keyword evidence="2" id="KW-1185">Reference proteome</keyword>
<dbReference type="EMBL" id="JADEWZ010000005">
    <property type="protein sequence ID" value="MBE9115215.1"/>
    <property type="molecule type" value="Genomic_DNA"/>
</dbReference>
<evidence type="ECO:0000313" key="2">
    <source>
        <dbReference type="Proteomes" id="UP000654482"/>
    </source>
</evidence>
<proteinExistence type="predicted"/>
<dbReference type="InterPro" id="IPR037257">
    <property type="entry name" value="T2SS_E_N_sf"/>
</dbReference>
<evidence type="ECO:0000313" key="1">
    <source>
        <dbReference type="EMBL" id="MBE9115215.1"/>
    </source>
</evidence>
<dbReference type="AlphaFoldDB" id="A0A8J7B0W8"/>
<dbReference type="RefSeq" id="WP_194028299.1">
    <property type="nucleotide sequence ID" value="NZ_JADEWZ010000005.1"/>
</dbReference>
<dbReference type="SUPFAM" id="SSF160246">
    <property type="entry name" value="EspE N-terminal domain-like"/>
    <property type="match status" value="1"/>
</dbReference>
<name>A0A8J7B0W8_9CYAN</name>
<accession>A0A8J7B0W8</accession>
<gene>
    <name evidence="1" type="ORF">IQ249_04805</name>
</gene>
<sequence length="161" mass="18284">MTSFLLALVAISYLFSGLVCYGAATANKKENSKNRFTILGWIGWLLREIEQSKNQEDTSVREISLDAITLLEGESAYIPPEENGNEAGDWESYLDIQPRDRIGDILQQIAVLNRLQVQQILQEQAQTRLHFGQIAIQKGWVKPQTVNRIVGYQLQARTLQH</sequence>
<reference evidence="1" key="1">
    <citation type="submission" date="2020-10" db="EMBL/GenBank/DDBJ databases">
        <authorList>
            <person name="Castelo-Branco R."/>
            <person name="Eusebio N."/>
            <person name="Adriana R."/>
            <person name="Vieira A."/>
            <person name="Brugerolle De Fraissinette N."/>
            <person name="Rezende De Castro R."/>
            <person name="Schneider M.P."/>
            <person name="Vasconcelos V."/>
            <person name="Leao P.N."/>
        </authorList>
    </citation>
    <scope>NUCLEOTIDE SEQUENCE</scope>
    <source>
        <strain evidence="1">LEGE 07157</strain>
    </source>
</reference>